<dbReference type="KEGG" id="pavi:110765713"/>
<gene>
    <name evidence="3" type="primary">LOC110765713</name>
</gene>
<name>A0A6P5TC56_PRUAV</name>
<keyword evidence="2" id="KW-1185">Reference proteome</keyword>
<sequence>MEEFRCANDQPTGSHASLGASCWSCPPSGTIKINFDGSFHIGSTGGGVGIVIRDENGRFLAALAKRVLFASSAEHVECLAALEAVRFWWKMGGQTVRFEGDSLNTIQDVLSSVVNLSPLGQLIEDIQSSLRDHRRDCFSFVRREANGVAHCLAKFAVNCSHPCEWVEVPPDFIQDALDVDSCTRGQAFRPPRPSALFL</sequence>
<dbReference type="CDD" id="cd06222">
    <property type="entry name" value="RNase_H_like"/>
    <property type="match status" value="1"/>
</dbReference>
<protein>
    <submittedName>
        <fullName evidence="3">Uncharacterized protein LOC110765713</fullName>
    </submittedName>
</protein>
<organism evidence="2 3">
    <name type="scientific">Prunus avium</name>
    <name type="common">Cherry</name>
    <name type="synonym">Cerasus avium</name>
    <dbReference type="NCBI Taxonomy" id="42229"/>
    <lineage>
        <taxon>Eukaryota</taxon>
        <taxon>Viridiplantae</taxon>
        <taxon>Streptophyta</taxon>
        <taxon>Embryophyta</taxon>
        <taxon>Tracheophyta</taxon>
        <taxon>Spermatophyta</taxon>
        <taxon>Magnoliopsida</taxon>
        <taxon>eudicotyledons</taxon>
        <taxon>Gunneridae</taxon>
        <taxon>Pentapetalae</taxon>
        <taxon>rosids</taxon>
        <taxon>fabids</taxon>
        <taxon>Rosales</taxon>
        <taxon>Rosaceae</taxon>
        <taxon>Amygdaloideae</taxon>
        <taxon>Amygdaleae</taxon>
        <taxon>Prunus</taxon>
    </lineage>
</organism>
<dbReference type="InterPro" id="IPR012337">
    <property type="entry name" value="RNaseH-like_sf"/>
</dbReference>
<dbReference type="Proteomes" id="UP000515124">
    <property type="component" value="Unplaced"/>
</dbReference>
<dbReference type="RefSeq" id="XP_021824610.1">
    <property type="nucleotide sequence ID" value="XM_021968918.1"/>
</dbReference>
<dbReference type="GO" id="GO:0004523">
    <property type="term" value="F:RNA-DNA hybrid ribonuclease activity"/>
    <property type="evidence" value="ECO:0007669"/>
    <property type="project" value="InterPro"/>
</dbReference>
<dbReference type="PANTHER" id="PTHR47074:SF79">
    <property type="entry name" value="PUTATIVE-RELATED"/>
    <property type="match status" value="1"/>
</dbReference>
<evidence type="ECO:0000313" key="3">
    <source>
        <dbReference type="RefSeq" id="XP_021824610.1"/>
    </source>
</evidence>
<dbReference type="InterPro" id="IPR052929">
    <property type="entry name" value="RNase_H-like_EbsB-rel"/>
</dbReference>
<accession>A0A6P5TC56</accession>
<dbReference type="SUPFAM" id="SSF53098">
    <property type="entry name" value="Ribonuclease H-like"/>
    <property type="match status" value="1"/>
</dbReference>
<dbReference type="Pfam" id="PF13456">
    <property type="entry name" value="RVT_3"/>
    <property type="match status" value="1"/>
</dbReference>
<evidence type="ECO:0000259" key="1">
    <source>
        <dbReference type="Pfam" id="PF13456"/>
    </source>
</evidence>
<reference evidence="3" key="1">
    <citation type="submission" date="2025-08" db="UniProtKB">
        <authorList>
            <consortium name="RefSeq"/>
        </authorList>
    </citation>
    <scope>IDENTIFICATION</scope>
</reference>
<dbReference type="GO" id="GO:0003676">
    <property type="term" value="F:nucleic acid binding"/>
    <property type="evidence" value="ECO:0007669"/>
    <property type="project" value="InterPro"/>
</dbReference>
<dbReference type="Gramene" id="Pav_sc0001196.1_g1240.1.br:mrna">
    <property type="protein sequence ID" value="Pav_sc0001196.1_g1240.1.br:CDS:1"/>
    <property type="gene ID" value="Pav_sc0001196.1_g1240.1.br"/>
</dbReference>
<feature type="domain" description="RNase H type-1" evidence="1">
    <location>
        <begin position="34"/>
        <end position="156"/>
    </location>
</feature>
<dbReference type="PANTHER" id="PTHR47074">
    <property type="entry name" value="BNAC02G40300D PROTEIN"/>
    <property type="match status" value="1"/>
</dbReference>
<dbReference type="InterPro" id="IPR044730">
    <property type="entry name" value="RNase_H-like_dom_plant"/>
</dbReference>
<dbReference type="AlphaFoldDB" id="A0A6P5TC56"/>
<dbReference type="InterPro" id="IPR002156">
    <property type="entry name" value="RNaseH_domain"/>
</dbReference>
<dbReference type="GeneID" id="110765713"/>
<dbReference type="InterPro" id="IPR036397">
    <property type="entry name" value="RNaseH_sf"/>
</dbReference>
<evidence type="ECO:0000313" key="2">
    <source>
        <dbReference type="Proteomes" id="UP000515124"/>
    </source>
</evidence>
<proteinExistence type="predicted"/>
<dbReference type="PROSITE" id="PS51257">
    <property type="entry name" value="PROKAR_LIPOPROTEIN"/>
    <property type="match status" value="1"/>
</dbReference>
<dbReference type="Gene3D" id="3.30.420.10">
    <property type="entry name" value="Ribonuclease H-like superfamily/Ribonuclease H"/>
    <property type="match status" value="1"/>
</dbReference>